<dbReference type="PRINTS" id="PR00778">
    <property type="entry name" value="HTHARSR"/>
</dbReference>
<comment type="caution">
    <text evidence="5">The sequence shown here is derived from an EMBL/GenBank/DDBJ whole genome shotgun (WGS) entry which is preliminary data.</text>
</comment>
<dbReference type="InterPro" id="IPR011991">
    <property type="entry name" value="ArsR-like_HTH"/>
</dbReference>
<dbReference type="SUPFAM" id="SSF46785">
    <property type="entry name" value="Winged helix' DNA-binding domain"/>
    <property type="match status" value="1"/>
</dbReference>
<evidence type="ECO:0000313" key="6">
    <source>
        <dbReference type="Proteomes" id="UP000322084"/>
    </source>
</evidence>
<dbReference type="GO" id="GO:0003677">
    <property type="term" value="F:DNA binding"/>
    <property type="evidence" value="ECO:0007669"/>
    <property type="project" value="UniProtKB-KW"/>
</dbReference>
<dbReference type="PROSITE" id="PS50987">
    <property type="entry name" value="HTH_ARSR_2"/>
    <property type="match status" value="1"/>
</dbReference>
<dbReference type="NCBIfam" id="NF033788">
    <property type="entry name" value="HTH_metalloreg"/>
    <property type="match status" value="1"/>
</dbReference>
<keyword evidence="3" id="KW-0804">Transcription</keyword>
<gene>
    <name evidence="5" type="ORF">JCM17844_18770</name>
</gene>
<dbReference type="InterPro" id="IPR036388">
    <property type="entry name" value="WH-like_DNA-bd_sf"/>
</dbReference>
<evidence type="ECO:0000256" key="3">
    <source>
        <dbReference type="ARBA" id="ARBA00023163"/>
    </source>
</evidence>
<dbReference type="InterPro" id="IPR001845">
    <property type="entry name" value="HTH_ArsR_DNA-bd_dom"/>
</dbReference>
<sequence>MKINHVLKALSHPIRRDIIAHLRNGSMTAGALAEKFDVSKPTMSTHFAALKEAGLITAERDGVTIHYRLNATVAEEAIGMLMGLFGTQHMPSVQEQPPAPEETENEI</sequence>
<keyword evidence="2" id="KW-0238">DNA-binding</keyword>
<protein>
    <submittedName>
        <fullName evidence="5">Transcriptional regulator</fullName>
    </submittedName>
</protein>
<accession>A0A5A7MQ83</accession>
<dbReference type="Gene3D" id="1.10.10.10">
    <property type="entry name" value="Winged helix-like DNA-binding domain superfamily/Winged helix DNA-binding domain"/>
    <property type="match status" value="1"/>
</dbReference>
<dbReference type="PANTHER" id="PTHR33154:SF33">
    <property type="entry name" value="TRANSCRIPTIONAL REPRESSOR SDPR"/>
    <property type="match status" value="1"/>
</dbReference>
<dbReference type="SMART" id="SM00418">
    <property type="entry name" value="HTH_ARSR"/>
    <property type="match status" value="1"/>
</dbReference>
<organism evidence="5 6">
    <name type="scientific">Iodidimonas gelatinilytica</name>
    <dbReference type="NCBI Taxonomy" id="1236966"/>
    <lineage>
        <taxon>Bacteria</taxon>
        <taxon>Pseudomonadati</taxon>
        <taxon>Pseudomonadota</taxon>
        <taxon>Alphaproteobacteria</taxon>
        <taxon>Iodidimonadales</taxon>
        <taxon>Iodidimonadaceae</taxon>
        <taxon>Iodidimonas</taxon>
    </lineage>
</organism>
<evidence type="ECO:0000313" key="5">
    <source>
        <dbReference type="EMBL" id="GEQ98240.1"/>
    </source>
</evidence>
<dbReference type="AlphaFoldDB" id="A0A5A7MQ83"/>
<dbReference type="InterPro" id="IPR036390">
    <property type="entry name" value="WH_DNA-bd_sf"/>
</dbReference>
<name>A0A5A7MQ83_9PROT</name>
<dbReference type="Pfam" id="PF12840">
    <property type="entry name" value="HTH_20"/>
    <property type="match status" value="1"/>
</dbReference>
<dbReference type="InterPro" id="IPR051081">
    <property type="entry name" value="HTH_MetalResp_TranReg"/>
</dbReference>
<dbReference type="CDD" id="cd00090">
    <property type="entry name" value="HTH_ARSR"/>
    <property type="match status" value="1"/>
</dbReference>
<evidence type="ECO:0000256" key="2">
    <source>
        <dbReference type="ARBA" id="ARBA00023125"/>
    </source>
</evidence>
<reference evidence="5 6" key="1">
    <citation type="submission" date="2019-09" db="EMBL/GenBank/DDBJ databases">
        <title>NBRP : Genome information of microbial organism related human and environment.</title>
        <authorList>
            <person name="Hattori M."/>
            <person name="Oshima K."/>
            <person name="Inaba H."/>
            <person name="Suda W."/>
            <person name="Sakamoto M."/>
            <person name="Iino T."/>
            <person name="Kitahara M."/>
            <person name="Oshida Y."/>
            <person name="Iida T."/>
            <person name="Kudo T."/>
            <person name="Itoh T."/>
            <person name="Ohkuma M."/>
        </authorList>
    </citation>
    <scope>NUCLEOTIDE SEQUENCE [LARGE SCALE GENOMIC DNA]</scope>
    <source>
        <strain evidence="5 6">Hi-2</strain>
    </source>
</reference>
<dbReference type="GO" id="GO:0003700">
    <property type="term" value="F:DNA-binding transcription factor activity"/>
    <property type="evidence" value="ECO:0007669"/>
    <property type="project" value="InterPro"/>
</dbReference>
<proteinExistence type="predicted"/>
<dbReference type="PANTHER" id="PTHR33154">
    <property type="entry name" value="TRANSCRIPTIONAL REGULATOR, ARSR FAMILY"/>
    <property type="match status" value="1"/>
</dbReference>
<evidence type="ECO:0000256" key="1">
    <source>
        <dbReference type="ARBA" id="ARBA00023015"/>
    </source>
</evidence>
<feature type="domain" description="HTH arsR-type" evidence="4">
    <location>
        <begin position="1"/>
        <end position="89"/>
    </location>
</feature>
<dbReference type="RefSeq" id="WP_210431661.1">
    <property type="nucleotide sequence ID" value="NZ_BKCL01000005.1"/>
</dbReference>
<dbReference type="Proteomes" id="UP000322084">
    <property type="component" value="Unassembled WGS sequence"/>
</dbReference>
<dbReference type="EMBL" id="BKCL01000005">
    <property type="protein sequence ID" value="GEQ98240.1"/>
    <property type="molecule type" value="Genomic_DNA"/>
</dbReference>
<evidence type="ECO:0000259" key="4">
    <source>
        <dbReference type="PROSITE" id="PS50987"/>
    </source>
</evidence>
<keyword evidence="1" id="KW-0805">Transcription regulation</keyword>